<reference evidence="3" key="1">
    <citation type="submission" date="2009-09" db="EMBL/GenBank/DDBJ databases">
        <title>The complete genome of Nakamurella multipartita DSM 44233.</title>
        <authorList>
            <consortium name="US DOE Joint Genome Institute (JGI-PGF)"/>
            <person name="Lucas S."/>
            <person name="Copeland A."/>
            <person name="Lapidus A."/>
            <person name="Glavina del Rio T."/>
            <person name="Dalin E."/>
            <person name="Tice H."/>
            <person name="Bruce D."/>
            <person name="Goodwin L."/>
            <person name="Pitluck S."/>
            <person name="Kyrpides N."/>
            <person name="Mavromatis K."/>
            <person name="Ivanova N."/>
            <person name="Ovchinnikova G."/>
            <person name="Sims D."/>
            <person name="Meincke L."/>
            <person name="Brettin T."/>
            <person name="Detter J.C."/>
            <person name="Han C."/>
            <person name="Larimer F."/>
            <person name="Land M."/>
            <person name="Hauser L."/>
            <person name="Markowitz V."/>
            <person name="Cheng J.-F."/>
            <person name="Hugenholtz P."/>
            <person name="Woyke T."/>
            <person name="Wu D."/>
            <person name="Klenk H.-P."/>
            <person name="Eisen J.A."/>
        </authorList>
    </citation>
    <scope>NUCLEOTIDE SEQUENCE [LARGE SCALE GENOMIC DNA]</scope>
    <source>
        <strain evidence="3">ATCC 700099 / DSM 44233 / CIP 104796 / JCM 9543 / NBRC 105858 / Y-104</strain>
    </source>
</reference>
<dbReference type="GO" id="GO:0016740">
    <property type="term" value="F:transferase activity"/>
    <property type="evidence" value="ECO:0007669"/>
    <property type="project" value="UniProtKB-KW"/>
</dbReference>
<dbReference type="AlphaFoldDB" id="C8X7K2"/>
<evidence type="ECO:0000313" key="3">
    <source>
        <dbReference type="Proteomes" id="UP000002218"/>
    </source>
</evidence>
<name>C8X7K2_NAKMY</name>
<dbReference type="InterPro" id="IPR011009">
    <property type="entry name" value="Kinase-like_dom_sf"/>
</dbReference>
<dbReference type="SUPFAM" id="SSF56112">
    <property type="entry name" value="Protein kinase-like (PK-like)"/>
    <property type="match status" value="1"/>
</dbReference>
<dbReference type="InParanoid" id="C8X7K2"/>
<evidence type="ECO:0000256" key="1">
    <source>
        <dbReference type="SAM" id="MobiDB-lite"/>
    </source>
</evidence>
<reference evidence="2 3" key="2">
    <citation type="journal article" date="2010" name="Stand. Genomic Sci.">
        <title>Complete genome sequence of Nakamurella multipartita type strain (Y-104).</title>
        <authorList>
            <person name="Tice H."/>
            <person name="Mayilraj S."/>
            <person name="Sims D."/>
            <person name="Lapidus A."/>
            <person name="Nolan M."/>
            <person name="Lucas S."/>
            <person name="Glavina Del Rio T."/>
            <person name="Copeland A."/>
            <person name="Cheng J.F."/>
            <person name="Meincke L."/>
            <person name="Bruce D."/>
            <person name="Goodwin L."/>
            <person name="Pitluck S."/>
            <person name="Ivanova N."/>
            <person name="Mavromatis K."/>
            <person name="Ovchinnikova G."/>
            <person name="Pati A."/>
            <person name="Chen A."/>
            <person name="Palaniappan K."/>
            <person name="Land M."/>
            <person name="Hauser L."/>
            <person name="Chang Y.J."/>
            <person name="Jeffries C.D."/>
            <person name="Detter J.C."/>
            <person name="Brettin T."/>
            <person name="Rohde M."/>
            <person name="Goker M."/>
            <person name="Bristow J."/>
            <person name="Eisen J.A."/>
            <person name="Markowitz V."/>
            <person name="Hugenholtz P."/>
            <person name="Kyrpides N.C."/>
            <person name="Klenk H.P."/>
            <person name="Chen F."/>
        </authorList>
    </citation>
    <scope>NUCLEOTIDE SEQUENCE [LARGE SCALE GENOMIC DNA]</scope>
    <source>
        <strain evidence="3">ATCC 700099 / DSM 44233 / CIP 104796 / JCM 9543 / NBRC 105858 / Y-104</strain>
    </source>
</reference>
<dbReference type="EMBL" id="CP001737">
    <property type="protein sequence ID" value="ACV78955.1"/>
    <property type="molecule type" value="Genomic_DNA"/>
</dbReference>
<accession>C8X7K2</accession>
<dbReference type="Proteomes" id="UP000002218">
    <property type="component" value="Chromosome"/>
</dbReference>
<dbReference type="RefSeq" id="WP_015747836.1">
    <property type="nucleotide sequence ID" value="NC_013235.1"/>
</dbReference>
<keyword evidence="3" id="KW-1185">Reference proteome</keyword>
<organism evidence="2 3">
    <name type="scientific">Nakamurella multipartita (strain ATCC 700099 / DSM 44233 / CIP 104796 / JCM 9543 / NBRC 105858 / Y-104)</name>
    <name type="common">Microsphaera multipartita</name>
    <dbReference type="NCBI Taxonomy" id="479431"/>
    <lineage>
        <taxon>Bacteria</taxon>
        <taxon>Bacillati</taxon>
        <taxon>Actinomycetota</taxon>
        <taxon>Actinomycetes</taxon>
        <taxon>Nakamurellales</taxon>
        <taxon>Nakamurellaceae</taxon>
        <taxon>Nakamurella</taxon>
    </lineage>
</organism>
<gene>
    <name evidence="2" type="ordered locus">Namu_2603</name>
</gene>
<dbReference type="HOGENOM" id="CLU_754049_0_0_11"/>
<feature type="region of interest" description="Disordered" evidence="1">
    <location>
        <begin position="1"/>
        <end position="21"/>
    </location>
</feature>
<dbReference type="Gene3D" id="3.90.1200.10">
    <property type="match status" value="1"/>
</dbReference>
<evidence type="ECO:0000313" key="2">
    <source>
        <dbReference type="EMBL" id="ACV78955.1"/>
    </source>
</evidence>
<dbReference type="STRING" id="479431.Namu_2603"/>
<protein>
    <submittedName>
        <fullName evidence="2">Aminoglycoside phosphotransferase</fullName>
    </submittedName>
</protein>
<keyword evidence="2" id="KW-0808">Transferase</keyword>
<proteinExistence type="predicted"/>
<sequence>MNTDRNDPTGADDGPGPAGADHLLTATGLDAVLAKTLPAGARVVRVDVRPLGEAQGHASRVDRLAVSYEPPGAGPASLIIKRSLGEPALAADYGRPFARAAAAHRMFAGHEPPIRVARCYHAEVTGDGDTGTLILEDLGDWAPADGLAGLSDAQLESALRAAARLHAWHWGDPETLAAGLRDGDYPTVTAFAEHWSQLRPYVLRGAGSPAAAAGDAFVAALPTALAWARRRPVTLTHGDYYADNLRLRGERVAVLDWGLAFAGLGAYDTARLAATSAARTPTAESLRWACGVWAAELRACGVPDYPDTVAYADFRLGVALAFPTVLAALVDENDPRRAATAAARSARVRSSLAALGIESPASILPPA</sequence>
<feature type="compositionally biased region" description="Low complexity" evidence="1">
    <location>
        <begin position="8"/>
        <end position="21"/>
    </location>
</feature>
<dbReference type="eggNOG" id="COG3178">
    <property type="taxonomic scope" value="Bacteria"/>
</dbReference>
<dbReference type="KEGG" id="nml:Namu_2603"/>
<dbReference type="OrthoDB" id="115252at2"/>